<evidence type="ECO:0000313" key="1">
    <source>
        <dbReference type="EMBL" id="CAD0355954.1"/>
    </source>
</evidence>
<sequence>MLPVSTRQRIMSGQDAKPGAYVYKISVEERNLGFIVVPIIESIDREILVYSFDDADKVVENASVDFKIASFDSGANNILENIQGDEGFLQALIQFFDPNTSVQIIKVVWHGQGKNPVALYYEVSVQGEDIVLSKTTSFAQAAIHAKSEVARINLSLEAAAKDLQLIEKHEFLGVVSSPYRVRLGRASSP</sequence>
<organism evidence="1 2">
    <name type="scientific">Xanthomonas hortorum pv. carotae</name>
    <dbReference type="NCBI Taxonomy" id="487904"/>
    <lineage>
        <taxon>Bacteria</taxon>
        <taxon>Pseudomonadati</taxon>
        <taxon>Pseudomonadota</taxon>
        <taxon>Gammaproteobacteria</taxon>
        <taxon>Lysobacterales</taxon>
        <taxon>Lysobacteraceae</taxon>
        <taxon>Xanthomonas</taxon>
    </lineage>
</organism>
<comment type="caution">
    <text evidence="1">The sequence shown here is derived from an EMBL/GenBank/DDBJ whole genome shotgun (WGS) entry which is preliminary data.</text>
</comment>
<dbReference type="EMBL" id="CAJDKC010000004">
    <property type="protein sequence ID" value="CAD0355954.1"/>
    <property type="molecule type" value="Genomic_DNA"/>
</dbReference>
<dbReference type="Proteomes" id="UP000587508">
    <property type="component" value="Unassembled WGS sequence"/>
</dbReference>
<proteinExistence type="predicted"/>
<dbReference type="EMBL" id="CAJDKC010000004">
    <property type="protein sequence ID" value="CAD0355960.1"/>
    <property type="molecule type" value="Genomic_DNA"/>
</dbReference>
<evidence type="ECO:0000313" key="2">
    <source>
        <dbReference type="Proteomes" id="UP000587508"/>
    </source>
</evidence>
<name>A0A6V7EXM1_9XANT</name>
<gene>
    <name evidence="1" type="ORF">CFBP7900_28110</name>
</gene>
<accession>A0A6V7EXM1</accession>
<dbReference type="AlphaFoldDB" id="A0A6V7EXM1"/>
<protein>
    <submittedName>
        <fullName evidence="1">Uncharacterized protein</fullName>
    </submittedName>
</protein>
<reference evidence="1 2" key="1">
    <citation type="submission" date="2020-07" db="EMBL/GenBank/DDBJ databases">
        <authorList>
            <person name="Pothier F. J."/>
        </authorList>
    </citation>
    <scope>NUCLEOTIDE SEQUENCE [LARGE SCALE GENOMIC DNA]</scope>
    <source>
        <strain evidence="1 2">CFBP 7900</strain>
    </source>
</reference>